<dbReference type="PANTHER" id="PTHR33121:SF79">
    <property type="entry name" value="CYCLIC DI-GMP PHOSPHODIESTERASE PDED-RELATED"/>
    <property type="match status" value="1"/>
</dbReference>
<reference evidence="4 5" key="3">
    <citation type="submission" date="2020-08" db="EMBL/GenBank/DDBJ databases">
        <title>Genomic Encyclopedia of Type Strains, Phase IV (KMG-IV): sequencing the most valuable type-strain genomes for metagenomic binning, comparative biology and taxonomic classification.</title>
        <authorList>
            <person name="Goeker M."/>
        </authorList>
    </citation>
    <scope>NUCLEOTIDE SEQUENCE [LARGE SCALE GENOMIC DNA]</scope>
    <source>
        <strain evidence="4 5">DSM 27521</strain>
    </source>
</reference>
<feature type="transmembrane region" description="Helical" evidence="1">
    <location>
        <begin position="33"/>
        <end position="50"/>
    </location>
</feature>
<gene>
    <name evidence="3" type="ORF">GCM10017781_21750</name>
    <name evidence="4" type="ORF">HNQ07_002211</name>
</gene>
<keyword evidence="1" id="KW-0472">Membrane</keyword>
<keyword evidence="1" id="KW-0812">Transmembrane</keyword>
<protein>
    <submittedName>
        <fullName evidence="4">Diguanylate cyclase (GGDEF)-like protein</fullName>
    </submittedName>
</protein>
<reference evidence="3" key="1">
    <citation type="journal article" date="2014" name="Int. J. Syst. Evol. Microbiol.">
        <title>Complete genome of a new Firmicutes species belonging to the dominant human colonic microbiota ('Ruminococcus bicirculans') reveals two chromosomes and a selective capacity to utilize plant glucans.</title>
        <authorList>
            <consortium name="NISC Comparative Sequencing Program"/>
            <person name="Wegmann U."/>
            <person name="Louis P."/>
            <person name="Goesmann A."/>
            <person name="Henrissat B."/>
            <person name="Duncan S.H."/>
            <person name="Flint H.J."/>
        </authorList>
    </citation>
    <scope>NUCLEOTIDE SEQUENCE</scope>
    <source>
        <strain evidence="3">CGMCC 1.18437</strain>
    </source>
</reference>
<keyword evidence="1" id="KW-1133">Transmembrane helix</keyword>
<evidence type="ECO:0000256" key="1">
    <source>
        <dbReference type="SAM" id="Phobius"/>
    </source>
</evidence>
<evidence type="ECO:0000259" key="2">
    <source>
        <dbReference type="PROSITE" id="PS50887"/>
    </source>
</evidence>
<dbReference type="CDD" id="cd01949">
    <property type="entry name" value="GGDEF"/>
    <property type="match status" value="1"/>
</dbReference>
<dbReference type="Pfam" id="PF00990">
    <property type="entry name" value="GGDEF"/>
    <property type="match status" value="1"/>
</dbReference>
<evidence type="ECO:0000313" key="4">
    <source>
        <dbReference type="EMBL" id="MBB5376747.1"/>
    </source>
</evidence>
<dbReference type="InterPro" id="IPR000160">
    <property type="entry name" value="GGDEF_dom"/>
</dbReference>
<comment type="caution">
    <text evidence="4">The sequence shown here is derived from an EMBL/GenBank/DDBJ whole genome shotgun (WGS) entry which is preliminary data.</text>
</comment>
<reference evidence="6" key="2">
    <citation type="journal article" date="2019" name="Int. J. Syst. Evol. Microbiol.">
        <title>The Global Catalogue of Microorganisms (GCM) 10K type strain sequencing project: providing services to taxonomists for standard genome sequencing and annotation.</title>
        <authorList>
            <consortium name="The Broad Institute Genomics Platform"/>
            <consortium name="The Broad Institute Genome Sequencing Center for Infectious Disease"/>
            <person name="Wu L."/>
            <person name="Ma J."/>
        </authorList>
    </citation>
    <scope>NUCLEOTIDE SEQUENCE [LARGE SCALE GENOMIC DNA]</scope>
    <source>
        <strain evidence="6">CGMCC 1.18437</strain>
    </source>
</reference>
<evidence type="ECO:0000313" key="5">
    <source>
        <dbReference type="Proteomes" id="UP000539473"/>
    </source>
</evidence>
<proteinExistence type="predicted"/>
<sequence>MRDSAALTPPLLPDRPRHGVRPLGAGELGRREVYLLTLPGAALALLPAWLDAPLDAFERVALPALLTVLAAAFVAVLLNRWPLNRVLQGLLLGLWAALLGRVAFVLIAPGHATMEALAACGPWIPVLLAAHVWMLGREAGRVASQLALGALVLALLVAGALHPALITSATGNVVLQVLLAAVVALGGQRSGLLRLRREAREQRLGANLTGLGDSLTGLPDGRATRRWLRQATPRRLEGLAVAVITVDQHRQLETTHGEAFATCVMAHVARALEGALRDEDALTRLGPTEFVALLRVSDDRAARAACERLRLRVASRPLEGVNVTVSVGVALHAGEGDGLALLASAQDALDDVRTEGGNRARLAGARRTLIERPETDQHPV</sequence>
<reference evidence="3" key="4">
    <citation type="submission" date="2024-05" db="EMBL/GenBank/DDBJ databases">
        <authorList>
            <person name="Sun Q."/>
            <person name="Zhou Y."/>
        </authorList>
    </citation>
    <scope>NUCLEOTIDE SEQUENCE</scope>
    <source>
        <strain evidence="3">CGMCC 1.18437</strain>
    </source>
</reference>
<dbReference type="Proteomes" id="UP000539473">
    <property type="component" value="Unassembled WGS sequence"/>
</dbReference>
<dbReference type="Proteomes" id="UP000619376">
    <property type="component" value="Unassembled WGS sequence"/>
</dbReference>
<feature type="transmembrane region" description="Helical" evidence="1">
    <location>
        <begin position="146"/>
        <end position="167"/>
    </location>
</feature>
<feature type="transmembrane region" description="Helical" evidence="1">
    <location>
        <begin position="90"/>
        <end position="110"/>
    </location>
</feature>
<dbReference type="AlphaFoldDB" id="A0A7W8NS35"/>
<dbReference type="SUPFAM" id="SSF55073">
    <property type="entry name" value="Nucleotide cyclase"/>
    <property type="match status" value="1"/>
</dbReference>
<dbReference type="PANTHER" id="PTHR33121">
    <property type="entry name" value="CYCLIC DI-GMP PHOSPHODIESTERASE PDEF"/>
    <property type="match status" value="1"/>
</dbReference>
<feature type="transmembrane region" description="Helical" evidence="1">
    <location>
        <begin position="56"/>
        <end position="78"/>
    </location>
</feature>
<dbReference type="InterPro" id="IPR050706">
    <property type="entry name" value="Cyclic-di-GMP_PDE-like"/>
</dbReference>
<dbReference type="InterPro" id="IPR043128">
    <property type="entry name" value="Rev_trsase/Diguanyl_cyclase"/>
</dbReference>
<evidence type="ECO:0000313" key="6">
    <source>
        <dbReference type="Proteomes" id="UP000619376"/>
    </source>
</evidence>
<accession>A0A7W8NS35</accession>
<dbReference type="EMBL" id="BNAJ01000005">
    <property type="protein sequence ID" value="GHF45045.1"/>
    <property type="molecule type" value="Genomic_DNA"/>
</dbReference>
<keyword evidence="6" id="KW-1185">Reference proteome</keyword>
<feature type="transmembrane region" description="Helical" evidence="1">
    <location>
        <begin position="173"/>
        <end position="193"/>
    </location>
</feature>
<dbReference type="InterPro" id="IPR029787">
    <property type="entry name" value="Nucleotide_cyclase"/>
</dbReference>
<dbReference type="Gene3D" id="3.30.70.270">
    <property type="match status" value="1"/>
</dbReference>
<dbReference type="PROSITE" id="PS50887">
    <property type="entry name" value="GGDEF"/>
    <property type="match status" value="1"/>
</dbReference>
<name>A0A7W8NS35_9DEIO</name>
<organism evidence="4 5">
    <name type="scientific">Deinococcus metalli</name>
    <dbReference type="NCBI Taxonomy" id="1141878"/>
    <lineage>
        <taxon>Bacteria</taxon>
        <taxon>Thermotogati</taxon>
        <taxon>Deinococcota</taxon>
        <taxon>Deinococci</taxon>
        <taxon>Deinococcales</taxon>
        <taxon>Deinococcaceae</taxon>
        <taxon>Deinococcus</taxon>
    </lineage>
</organism>
<dbReference type="GO" id="GO:0071111">
    <property type="term" value="F:cyclic-guanylate-specific phosphodiesterase activity"/>
    <property type="evidence" value="ECO:0007669"/>
    <property type="project" value="InterPro"/>
</dbReference>
<feature type="domain" description="GGDEF" evidence="2">
    <location>
        <begin position="237"/>
        <end position="365"/>
    </location>
</feature>
<evidence type="ECO:0000313" key="3">
    <source>
        <dbReference type="EMBL" id="GHF45045.1"/>
    </source>
</evidence>
<feature type="transmembrane region" description="Helical" evidence="1">
    <location>
        <begin position="116"/>
        <end position="134"/>
    </location>
</feature>
<dbReference type="EMBL" id="JACHFK010000005">
    <property type="protein sequence ID" value="MBB5376747.1"/>
    <property type="molecule type" value="Genomic_DNA"/>
</dbReference>
<dbReference type="RefSeq" id="WP_184111693.1">
    <property type="nucleotide sequence ID" value="NZ_BNAJ01000005.1"/>
</dbReference>
<dbReference type="SMART" id="SM00267">
    <property type="entry name" value="GGDEF"/>
    <property type="match status" value="1"/>
</dbReference>
<dbReference type="NCBIfam" id="TIGR00254">
    <property type="entry name" value="GGDEF"/>
    <property type="match status" value="1"/>
</dbReference>